<evidence type="ECO:0000313" key="3">
    <source>
        <dbReference type="Proteomes" id="UP001165083"/>
    </source>
</evidence>
<feature type="transmembrane region" description="Helical" evidence="1">
    <location>
        <begin position="24"/>
        <end position="42"/>
    </location>
</feature>
<accession>A0A9W6U803</accession>
<gene>
    <name evidence="2" type="ORF">Plil01_001164000</name>
</gene>
<protein>
    <submittedName>
        <fullName evidence="2">Unnamed protein product</fullName>
    </submittedName>
</protein>
<keyword evidence="3" id="KW-1185">Reference proteome</keyword>
<organism evidence="2 3">
    <name type="scientific">Phytophthora lilii</name>
    <dbReference type="NCBI Taxonomy" id="2077276"/>
    <lineage>
        <taxon>Eukaryota</taxon>
        <taxon>Sar</taxon>
        <taxon>Stramenopiles</taxon>
        <taxon>Oomycota</taxon>
        <taxon>Peronosporomycetes</taxon>
        <taxon>Peronosporales</taxon>
        <taxon>Peronosporaceae</taxon>
        <taxon>Phytophthora</taxon>
    </lineage>
</organism>
<dbReference type="EMBL" id="BSXW01000675">
    <property type="protein sequence ID" value="GMF27759.1"/>
    <property type="molecule type" value="Genomic_DNA"/>
</dbReference>
<feature type="transmembrane region" description="Helical" evidence="1">
    <location>
        <begin position="328"/>
        <end position="349"/>
    </location>
</feature>
<keyword evidence="1" id="KW-1133">Transmembrane helix</keyword>
<keyword evidence="1" id="KW-0812">Transmembrane</keyword>
<keyword evidence="1" id="KW-0472">Membrane</keyword>
<dbReference type="Proteomes" id="UP001165083">
    <property type="component" value="Unassembled WGS sequence"/>
</dbReference>
<comment type="caution">
    <text evidence="2">The sequence shown here is derived from an EMBL/GenBank/DDBJ whole genome shotgun (WGS) entry which is preliminary data.</text>
</comment>
<dbReference type="AlphaFoldDB" id="A0A9W6U803"/>
<reference evidence="2" key="1">
    <citation type="submission" date="2023-04" db="EMBL/GenBank/DDBJ databases">
        <title>Phytophthora lilii NBRC 32176.</title>
        <authorList>
            <person name="Ichikawa N."/>
            <person name="Sato H."/>
            <person name="Tonouchi N."/>
        </authorList>
    </citation>
    <scope>NUCLEOTIDE SEQUENCE</scope>
    <source>
        <strain evidence="2">NBRC 32176</strain>
    </source>
</reference>
<feature type="transmembrane region" description="Helical" evidence="1">
    <location>
        <begin position="369"/>
        <end position="394"/>
    </location>
</feature>
<evidence type="ECO:0000256" key="1">
    <source>
        <dbReference type="SAM" id="Phobius"/>
    </source>
</evidence>
<sequence>MPKVHTTTPAATPRMRWWHMQLSTVRMLFLVWVYMGLIPMVLQIRSFVNFVTPHKVSARLVAPENEIKHTTEIWRFCPAKEWFGAGVYWNFHPTHYFKVEQGYLCHFVVPQYNIHGHYMIGTATTDRYKTSPGGCENASFPFQHYFYHGSFGFYALYGELKGTYCAYDGVAYVQVKGYGTFDSNGPPLAEDGGSTEYRRSYWYTIVGAIWITLRCFVLRRGFVFCMRFARLNDIMGETLSFRDANVFVHEALRLSAHGANNYQRIIIIYLLVEGLMSDLFLLTTREGLSAWLQFISLGYNLAGIMSVQLEISETSMKESTRHFIKRLLLNHETVFVGEFIIAIAMKFFVTSLNRSTIKQLEPAAEAVSHYLTSFVGHGIIVIVCSMIMVIARAVSSAIFVQLKFGTLAIFTAPCCVDTVLGIRNKLIALGGYSWEDGKLYYNTRTLRAFGALRVVEDDGREFLALNKLHWTSVPKHDLIVIGTVTNLSVTPSNERSSAGLASFFDYRLGGDIGDTGNYHNLDNSG</sequence>
<evidence type="ECO:0000313" key="2">
    <source>
        <dbReference type="EMBL" id="GMF27759.1"/>
    </source>
</evidence>
<proteinExistence type="predicted"/>
<feature type="transmembrane region" description="Helical" evidence="1">
    <location>
        <begin position="200"/>
        <end position="217"/>
    </location>
</feature>
<dbReference type="OrthoDB" id="121185at2759"/>
<name>A0A9W6U803_9STRA</name>